<dbReference type="InterPro" id="IPR036691">
    <property type="entry name" value="Endo/exonu/phosph_ase_sf"/>
</dbReference>
<reference evidence="2 3" key="1">
    <citation type="journal article" date="2018" name="Nat. Biotechnol.">
        <title>A standardized bacterial taxonomy based on genome phylogeny substantially revises the tree of life.</title>
        <authorList>
            <person name="Parks D.H."/>
            <person name="Chuvochina M."/>
            <person name="Waite D.W."/>
            <person name="Rinke C."/>
            <person name="Skarshewski A."/>
            <person name="Chaumeil P.A."/>
            <person name="Hugenholtz P."/>
        </authorList>
    </citation>
    <scope>NUCLEOTIDE SEQUENCE [LARGE SCALE GENOMIC DNA]</scope>
    <source>
        <strain evidence="2">UBA8733</strain>
    </source>
</reference>
<evidence type="ECO:0000259" key="1">
    <source>
        <dbReference type="Pfam" id="PF03372"/>
    </source>
</evidence>
<name>A0A3B9H125_9PROT</name>
<comment type="caution">
    <text evidence="2">The sequence shown here is derived from an EMBL/GenBank/DDBJ whole genome shotgun (WGS) entry which is preliminary data.</text>
</comment>
<dbReference type="EMBL" id="DMAN01000327">
    <property type="protein sequence ID" value="HAE28393.1"/>
    <property type="molecule type" value="Genomic_DNA"/>
</dbReference>
<dbReference type="SUPFAM" id="SSF56219">
    <property type="entry name" value="DNase I-like"/>
    <property type="match status" value="1"/>
</dbReference>
<dbReference type="Pfam" id="PF03372">
    <property type="entry name" value="Exo_endo_phos"/>
    <property type="match status" value="1"/>
</dbReference>
<dbReference type="GO" id="GO:0006506">
    <property type="term" value="P:GPI anchor biosynthetic process"/>
    <property type="evidence" value="ECO:0007669"/>
    <property type="project" value="TreeGrafter"/>
</dbReference>
<dbReference type="Gene3D" id="3.60.10.10">
    <property type="entry name" value="Endonuclease/exonuclease/phosphatase"/>
    <property type="match status" value="1"/>
</dbReference>
<accession>A0A3B9H125</accession>
<dbReference type="InterPro" id="IPR005135">
    <property type="entry name" value="Endo/exonuclease/phosphatase"/>
</dbReference>
<dbReference type="GO" id="GO:0016020">
    <property type="term" value="C:membrane"/>
    <property type="evidence" value="ECO:0007669"/>
    <property type="project" value="GOC"/>
</dbReference>
<protein>
    <recommendedName>
        <fullName evidence="1">Endonuclease/exonuclease/phosphatase domain-containing protein</fullName>
    </recommendedName>
</protein>
<feature type="domain" description="Endonuclease/exonuclease/phosphatase" evidence="1">
    <location>
        <begin position="16"/>
        <end position="243"/>
    </location>
</feature>
<proteinExistence type="predicted"/>
<dbReference type="PANTHER" id="PTHR14859:SF15">
    <property type="entry name" value="ENDONUCLEASE_EXONUCLEASE_PHOSPHATASE DOMAIN-CONTAINING PROTEIN"/>
    <property type="match status" value="1"/>
</dbReference>
<evidence type="ECO:0000313" key="2">
    <source>
        <dbReference type="EMBL" id="HAE28393.1"/>
    </source>
</evidence>
<dbReference type="Proteomes" id="UP000259610">
    <property type="component" value="Unassembled WGS sequence"/>
</dbReference>
<gene>
    <name evidence="2" type="ORF">DCG58_14615</name>
</gene>
<sequence length="253" mass="28272">MSCPNRQRKTVPLKLLTWNIQAAIGTARFTDYLIRAHRQVFHTPAKASTLDTIAETVRGADLVCLQEVDLGGRRAGYRCQANAIAERSGHDHLALQENRVIRGVSRHGNAILSRFPLSNVRDLKLPGRVPGRGCLIATVGAETPFDVACVHLSLGRRDQELQLDFLSRHLPENGRWVVMGDFNCSLHASPAEAFLEKMHAHFDRQPEPTYPSWRPMRDYDHILTGPAMKLGQYRPGPEICSDHLNVSAELDAD</sequence>
<organism evidence="2 3">
    <name type="scientific">Hyphomonas adhaerens</name>
    <dbReference type="NCBI Taxonomy" id="81029"/>
    <lineage>
        <taxon>Bacteria</taxon>
        <taxon>Pseudomonadati</taxon>
        <taxon>Pseudomonadota</taxon>
        <taxon>Alphaproteobacteria</taxon>
        <taxon>Hyphomonadales</taxon>
        <taxon>Hyphomonadaceae</taxon>
        <taxon>Hyphomonas</taxon>
    </lineage>
</organism>
<dbReference type="AlphaFoldDB" id="A0A3B9H125"/>
<dbReference type="GO" id="GO:0003824">
    <property type="term" value="F:catalytic activity"/>
    <property type="evidence" value="ECO:0007669"/>
    <property type="project" value="InterPro"/>
</dbReference>
<evidence type="ECO:0000313" key="3">
    <source>
        <dbReference type="Proteomes" id="UP000259610"/>
    </source>
</evidence>
<dbReference type="InterPro" id="IPR051916">
    <property type="entry name" value="GPI-anchor_lipid_remodeler"/>
</dbReference>
<dbReference type="PANTHER" id="PTHR14859">
    <property type="entry name" value="CALCOFLUOR WHITE HYPERSENSITIVE PROTEIN PRECURSOR"/>
    <property type="match status" value="1"/>
</dbReference>